<feature type="transmembrane region" description="Helical" evidence="2">
    <location>
        <begin position="46"/>
        <end position="68"/>
    </location>
</feature>
<protein>
    <recommendedName>
        <fullName evidence="5">CPBP family intramembrane metalloprotease</fullName>
    </recommendedName>
</protein>
<keyword evidence="2" id="KW-1133">Transmembrane helix</keyword>
<keyword evidence="2" id="KW-0812">Transmembrane</keyword>
<feature type="transmembrane region" description="Helical" evidence="2">
    <location>
        <begin position="120"/>
        <end position="137"/>
    </location>
</feature>
<accession>A0A7W4K2K4</accession>
<name>A0A7W4K2K4_9PROT</name>
<dbReference type="AlphaFoldDB" id="A0A7W4K2K4"/>
<dbReference type="Proteomes" id="UP000530320">
    <property type="component" value="Unassembled WGS sequence"/>
</dbReference>
<dbReference type="RefSeq" id="WP_183010198.1">
    <property type="nucleotide sequence ID" value="NZ_JABEQP010000016.1"/>
</dbReference>
<evidence type="ECO:0000256" key="1">
    <source>
        <dbReference type="SAM" id="MobiDB-lite"/>
    </source>
</evidence>
<evidence type="ECO:0000256" key="2">
    <source>
        <dbReference type="SAM" id="Phobius"/>
    </source>
</evidence>
<gene>
    <name evidence="3" type="ORF">HLH44_17615</name>
</gene>
<proteinExistence type="predicted"/>
<organism evidence="3 4">
    <name type="scientific">Gluconacetobacter dulcium</name>
    <dbReference type="NCBI Taxonomy" id="2729096"/>
    <lineage>
        <taxon>Bacteria</taxon>
        <taxon>Pseudomonadati</taxon>
        <taxon>Pseudomonadota</taxon>
        <taxon>Alphaproteobacteria</taxon>
        <taxon>Acetobacterales</taxon>
        <taxon>Acetobacteraceae</taxon>
        <taxon>Gluconacetobacter</taxon>
    </lineage>
</organism>
<evidence type="ECO:0000313" key="3">
    <source>
        <dbReference type="EMBL" id="MBB2199231.1"/>
    </source>
</evidence>
<feature type="transmembrane region" description="Helical" evidence="2">
    <location>
        <begin position="80"/>
        <end position="100"/>
    </location>
</feature>
<feature type="compositionally biased region" description="Low complexity" evidence="1">
    <location>
        <begin position="12"/>
        <end position="32"/>
    </location>
</feature>
<comment type="caution">
    <text evidence="3">The sequence shown here is derived from an EMBL/GenBank/DDBJ whole genome shotgun (WGS) entry which is preliminary data.</text>
</comment>
<reference evidence="3 4" key="1">
    <citation type="submission" date="2020-04" db="EMBL/GenBank/DDBJ databases">
        <title>Description of novel Gluconacetobacter.</title>
        <authorList>
            <person name="Sombolestani A."/>
        </authorList>
    </citation>
    <scope>NUCLEOTIDE SEQUENCE [LARGE SCALE GENOMIC DNA]</scope>
    <source>
        <strain evidence="3 4">LMG 22058</strain>
    </source>
</reference>
<evidence type="ECO:0008006" key="5">
    <source>
        <dbReference type="Google" id="ProtNLM"/>
    </source>
</evidence>
<feature type="region of interest" description="Disordered" evidence="1">
    <location>
        <begin position="12"/>
        <end position="38"/>
    </location>
</feature>
<keyword evidence="2" id="KW-0472">Membrane</keyword>
<evidence type="ECO:0000313" key="4">
    <source>
        <dbReference type="Proteomes" id="UP000530320"/>
    </source>
</evidence>
<dbReference type="EMBL" id="JABEQP010000016">
    <property type="protein sequence ID" value="MBB2199231.1"/>
    <property type="molecule type" value="Genomic_DNA"/>
</dbReference>
<sequence length="198" mass="22008">MTTSLSATLRRAARTLTTPDPDQTTLLPDTSTAETRPRGPRIGYSLAVRMALVDFALNLPCLLVLSAQSGADPSQTEQPGLVALFVDFLFTGPLMETSIFHFGYKLTFSPRWKQTNRTRLIVYIILSDLIFFVLHLPRKSHGIFTQHSVSDAVVIGLISGSLFSLTYYKSVRQHYRPYLTTALCHGLSNGLLEVLSFL</sequence>
<feature type="transmembrane region" description="Helical" evidence="2">
    <location>
        <begin position="149"/>
        <end position="168"/>
    </location>
</feature>